<gene>
    <name evidence="2" type="ORF">HGI30_16845</name>
</gene>
<accession>A0A6H2H0A1</accession>
<dbReference type="AlphaFoldDB" id="A0A6H2H0A1"/>
<protein>
    <submittedName>
        <fullName evidence="2">Uncharacterized protein</fullName>
    </submittedName>
</protein>
<feature type="compositionally biased region" description="Basic and acidic residues" evidence="1">
    <location>
        <begin position="39"/>
        <end position="48"/>
    </location>
</feature>
<evidence type="ECO:0000313" key="2">
    <source>
        <dbReference type="EMBL" id="QJC53077.1"/>
    </source>
</evidence>
<evidence type="ECO:0000313" key="3">
    <source>
        <dbReference type="Proteomes" id="UP000502136"/>
    </source>
</evidence>
<proteinExistence type="predicted"/>
<evidence type="ECO:0000256" key="1">
    <source>
        <dbReference type="SAM" id="MobiDB-lite"/>
    </source>
</evidence>
<feature type="region of interest" description="Disordered" evidence="1">
    <location>
        <begin position="39"/>
        <end position="65"/>
    </location>
</feature>
<dbReference type="EMBL" id="CP051428">
    <property type="protein sequence ID" value="QJC53077.1"/>
    <property type="molecule type" value="Genomic_DNA"/>
</dbReference>
<reference evidence="2 3" key="1">
    <citation type="submission" date="2020-04" db="EMBL/GenBank/DDBJ databases">
        <title>Novel Paenibacillus strain UniB2 isolated from commercial digestive syrup.</title>
        <authorList>
            <person name="Thorat V."/>
            <person name="Kirdat K."/>
            <person name="Tiwarekar B."/>
            <person name="Yadav A."/>
        </authorList>
    </citation>
    <scope>NUCLEOTIDE SEQUENCE [LARGE SCALE GENOMIC DNA]</scope>
    <source>
        <strain evidence="2 3">UniB2</strain>
    </source>
</reference>
<name>A0A6H2H0A1_9BACL</name>
<keyword evidence="3" id="KW-1185">Reference proteome</keyword>
<organism evidence="2 3">
    <name type="scientific">Paenibacillus albicereus</name>
    <dbReference type="NCBI Taxonomy" id="2726185"/>
    <lineage>
        <taxon>Bacteria</taxon>
        <taxon>Bacillati</taxon>
        <taxon>Bacillota</taxon>
        <taxon>Bacilli</taxon>
        <taxon>Bacillales</taxon>
        <taxon>Paenibacillaceae</taxon>
        <taxon>Paenibacillus</taxon>
    </lineage>
</organism>
<dbReference type="Proteomes" id="UP000502136">
    <property type="component" value="Chromosome"/>
</dbReference>
<dbReference type="KEGG" id="palr:HGI30_16845"/>
<sequence length="65" mass="7235">MTTQTRMKPGRKRSPELQALVDRAAANGILANTLLHRIKEGWDPERAVTEQPTKSRPRGRGQADA</sequence>
<dbReference type="RefSeq" id="WP_028598341.1">
    <property type="nucleotide sequence ID" value="NZ_CP051428.1"/>
</dbReference>